<gene>
    <name evidence="2" type="ORF">CYCCA115_LOCUS9095</name>
</gene>
<accession>A0AAD2CU20</accession>
<sequence length="642" mass="72367">MATLLYLCRLGSLCVAYRMCGENFIQRQLDLCRQVQCGQVVQTISPLIRQLREFEKFRKTLRDGDYITNEGDIFVGGNKFEKKVWSRLVPKIEDRLCNLFGQLLIGNGQLLLSVLLDPVSSPKTTSLDGGFGFQVTDEVGSANFCFEANETVMEKIHKLIQLVFHGLGFGAMRFQEILEMEDCSTPRFFNNQIWYWAETRKRASVFRTSHGFVERRLPWSLSRLYLLYRLAKKRTGYEPKAGIKPTQTAQEIFELSEAPSMLDLRHVWTDIAAHVFELTVAKGELDHISTQTGHSTQTHNLHYKTERPLDEMFHTFHKSLGERDCHLHKTTLDMGDFKAALISIYGANAKYLEGQEDFLRLILENQNSNIHGTIPCGRGKSLTYFLLAKAAILSGVNDGVSFVVLPYKFLVDHMLQVGERMGLETVAVQCSDIAKGATPSPLVENIPAIVFFPVDSFAKMMSDNGGKLEQWCNEGILRRIFLDEIHLPFIELGFRRSYDCFPQIVPKFVSKGIQVITMSGSLSIGVEAAIQKWLGMKNCKSRRTASLGFAGIPIHVKPIPTGDGFQSVIQDRLKSGHIHVFCRTKKDCAKIYDCLLEIVILNQIGVVTLATELELQDSHLFWSHVQPGFTHPSYGPSTGQPG</sequence>
<dbReference type="InterPro" id="IPR027417">
    <property type="entry name" value="P-loop_NTPase"/>
</dbReference>
<organism evidence="2 3">
    <name type="scientific">Cylindrotheca closterium</name>
    <dbReference type="NCBI Taxonomy" id="2856"/>
    <lineage>
        <taxon>Eukaryota</taxon>
        <taxon>Sar</taxon>
        <taxon>Stramenopiles</taxon>
        <taxon>Ochrophyta</taxon>
        <taxon>Bacillariophyta</taxon>
        <taxon>Bacillariophyceae</taxon>
        <taxon>Bacillariophycidae</taxon>
        <taxon>Bacillariales</taxon>
        <taxon>Bacillariaceae</taxon>
        <taxon>Cylindrotheca</taxon>
    </lineage>
</organism>
<comment type="caution">
    <text evidence="2">The sequence shown here is derived from an EMBL/GenBank/DDBJ whole genome shotgun (WGS) entry which is preliminary data.</text>
</comment>
<dbReference type="Gene3D" id="3.40.50.300">
    <property type="entry name" value="P-loop containing nucleotide triphosphate hydrolases"/>
    <property type="match status" value="1"/>
</dbReference>
<evidence type="ECO:0008006" key="4">
    <source>
        <dbReference type="Google" id="ProtNLM"/>
    </source>
</evidence>
<evidence type="ECO:0000313" key="3">
    <source>
        <dbReference type="Proteomes" id="UP001295423"/>
    </source>
</evidence>
<protein>
    <recommendedName>
        <fullName evidence="4">Helicase ATP-binding domain-containing protein</fullName>
    </recommendedName>
</protein>
<dbReference type="Proteomes" id="UP001295423">
    <property type="component" value="Unassembled WGS sequence"/>
</dbReference>
<keyword evidence="1" id="KW-0732">Signal</keyword>
<name>A0AAD2CU20_9STRA</name>
<feature type="signal peptide" evidence="1">
    <location>
        <begin position="1"/>
        <end position="16"/>
    </location>
</feature>
<proteinExistence type="predicted"/>
<dbReference type="SUPFAM" id="SSF52540">
    <property type="entry name" value="P-loop containing nucleoside triphosphate hydrolases"/>
    <property type="match status" value="1"/>
</dbReference>
<dbReference type="AlphaFoldDB" id="A0AAD2CU20"/>
<reference evidence="2" key="1">
    <citation type="submission" date="2023-08" db="EMBL/GenBank/DDBJ databases">
        <authorList>
            <person name="Audoor S."/>
            <person name="Bilcke G."/>
        </authorList>
    </citation>
    <scope>NUCLEOTIDE SEQUENCE</scope>
</reference>
<evidence type="ECO:0000256" key="1">
    <source>
        <dbReference type="SAM" id="SignalP"/>
    </source>
</evidence>
<keyword evidence="3" id="KW-1185">Reference proteome</keyword>
<feature type="chain" id="PRO_5042166591" description="Helicase ATP-binding domain-containing protein" evidence="1">
    <location>
        <begin position="17"/>
        <end position="642"/>
    </location>
</feature>
<dbReference type="EMBL" id="CAKOGP040001269">
    <property type="protein sequence ID" value="CAJ1944886.1"/>
    <property type="molecule type" value="Genomic_DNA"/>
</dbReference>
<evidence type="ECO:0000313" key="2">
    <source>
        <dbReference type="EMBL" id="CAJ1944886.1"/>
    </source>
</evidence>